<evidence type="ECO:0000313" key="3">
    <source>
        <dbReference type="Proteomes" id="UP001596264"/>
    </source>
</evidence>
<organism evidence="2 3">
    <name type="scientific">Psychrobacter glacincola</name>
    <dbReference type="NCBI Taxonomy" id="56810"/>
    <lineage>
        <taxon>Bacteria</taxon>
        <taxon>Pseudomonadati</taxon>
        <taxon>Pseudomonadota</taxon>
        <taxon>Gammaproteobacteria</taxon>
        <taxon>Moraxellales</taxon>
        <taxon>Moraxellaceae</taxon>
        <taxon>Psychrobacter</taxon>
    </lineage>
</organism>
<protein>
    <submittedName>
        <fullName evidence="2">Uncharacterized protein</fullName>
    </submittedName>
</protein>
<name>A0ABW1W8P0_9GAMM</name>
<comment type="caution">
    <text evidence="2">The sequence shown here is derived from an EMBL/GenBank/DDBJ whole genome shotgun (WGS) entry which is preliminary data.</text>
</comment>
<sequence length="171" mass="18655">MSYLIKITAACLLTTLSVTSYAQSLNAAINKEAASGVKLLNLESKKYFVRDADYLEDEAMKFDLDNKEVIMKDVNSDGIQDAIALLYYCEETNCHATTKSVDLAVFKGLGKNQFAKLGSASLESNAKIKSINKGIIKVVSYSFGDTDPGCCPSKESLRSYKIKNGKLVKAN</sequence>
<feature type="chain" id="PRO_5046950729" evidence="1">
    <location>
        <begin position="23"/>
        <end position="171"/>
    </location>
</feature>
<accession>A0ABW1W8P0</accession>
<gene>
    <name evidence="2" type="ORF">ACFP58_12210</name>
</gene>
<proteinExistence type="predicted"/>
<dbReference type="EMBL" id="JBHSTZ010000058">
    <property type="protein sequence ID" value="MFC6382204.1"/>
    <property type="molecule type" value="Genomic_DNA"/>
</dbReference>
<keyword evidence="1" id="KW-0732">Signal</keyword>
<feature type="signal peptide" evidence="1">
    <location>
        <begin position="1"/>
        <end position="22"/>
    </location>
</feature>
<dbReference type="RefSeq" id="WP_201564689.1">
    <property type="nucleotide sequence ID" value="NZ_CAJGZK010000037.1"/>
</dbReference>
<evidence type="ECO:0000256" key="1">
    <source>
        <dbReference type="SAM" id="SignalP"/>
    </source>
</evidence>
<keyword evidence="3" id="KW-1185">Reference proteome</keyword>
<dbReference type="Proteomes" id="UP001596264">
    <property type="component" value="Unassembled WGS sequence"/>
</dbReference>
<reference evidence="3" key="1">
    <citation type="journal article" date="2019" name="Int. J. Syst. Evol. Microbiol.">
        <title>The Global Catalogue of Microorganisms (GCM) 10K type strain sequencing project: providing services to taxonomists for standard genome sequencing and annotation.</title>
        <authorList>
            <consortium name="The Broad Institute Genomics Platform"/>
            <consortium name="The Broad Institute Genome Sequencing Center for Infectious Disease"/>
            <person name="Wu L."/>
            <person name="Ma J."/>
        </authorList>
    </citation>
    <scope>NUCLEOTIDE SEQUENCE [LARGE SCALE GENOMIC DNA]</scope>
    <source>
        <strain evidence="3">CCM 2050</strain>
    </source>
</reference>
<evidence type="ECO:0000313" key="2">
    <source>
        <dbReference type="EMBL" id="MFC6382204.1"/>
    </source>
</evidence>